<dbReference type="EMBL" id="JAYMGO010000005">
    <property type="protein sequence ID" value="KAL1274974.1"/>
    <property type="molecule type" value="Genomic_DNA"/>
</dbReference>
<gene>
    <name evidence="3" type="ORF">QQF64_027788</name>
</gene>
<comment type="caution">
    <text evidence="3">The sequence shown here is derived from an EMBL/GenBank/DDBJ whole genome shotgun (WGS) entry which is preliminary data.</text>
</comment>
<dbReference type="PANTHER" id="PTHR23095:SF53">
    <property type="entry name" value="ZINC FINGER CCHC DOMAIN-CONTAINING PROTEIN 12-LIKE"/>
    <property type="match status" value="1"/>
</dbReference>
<feature type="domain" description="Paraneoplastic antigen Ma-like C-terminal" evidence="2">
    <location>
        <begin position="180"/>
        <end position="265"/>
    </location>
</feature>
<dbReference type="InterPro" id="IPR048270">
    <property type="entry name" value="PNMA_C"/>
</dbReference>
<evidence type="ECO:0000313" key="4">
    <source>
        <dbReference type="Proteomes" id="UP001558613"/>
    </source>
</evidence>
<feature type="region of interest" description="Disordered" evidence="1">
    <location>
        <begin position="90"/>
        <end position="135"/>
    </location>
</feature>
<accession>A0ABR3NDN4</accession>
<evidence type="ECO:0000259" key="2">
    <source>
        <dbReference type="Pfam" id="PF14893"/>
    </source>
</evidence>
<proteinExistence type="predicted"/>
<dbReference type="InterPro" id="IPR026523">
    <property type="entry name" value="PNMA"/>
</dbReference>
<sequence length="267" mass="29298">MQSLHPLLPLNLESSSNPSTIFQVRALAAEYVPPASRTATETYLEQLKAIAKESGRPFHSVFQEEFKKLGEIHSVDQPLTESVEAAHLQPKSSPFISESPNVKVTDGQSSDPKNPTKGGIVYVSPSSPETTTDDNPVTTCFPSPINIVENPHVQRMVVEHVVKASEAMLSPQTSVRLRVFSGKSPRPPNEPDFDTWRASVDYLLNDPSISDLHRTRKILDSLLPPAADIVKHVRSPALPAVYLGLLESVYGSVEDGDELLAKFMSKH</sequence>
<organism evidence="3 4">
    <name type="scientific">Cirrhinus molitorella</name>
    <name type="common">mud carp</name>
    <dbReference type="NCBI Taxonomy" id="172907"/>
    <lineage>
        <taxon>Eukaryota</taxon>
        <taxon>Metazoa</taxon>
        <taxon>Chordata</taxon>
        <taxon>Craniata</taxon>
        <taxon>Vertebrata</taxon>
        <taxon>Euteleostomi</taxon>
        <taxon>Actinopterygii</taxon>
        <taxon>Neopterygii</taxon>
        <taxon>Teleostei</taxon>
        <taxon>Ostariophysi</taxon>
        <taxon>Cypriniformes</taxon>
        <taxon>Cyprinidae</taxon>
        <taxon>Labeoninae</taxon>
        <taxon>Labeonini</taxon>
        <taxon>Cirrhinus</taxon>
    </lineage>
</organism>
<protein>
    <recommendedName>
        <fullName evidence="2">Paraneoplastic antigen Ma-like C-terminal domain-containing protein</fullName>
    </recommendedName>
</protein>
<feature type="compositionally biased region" description="Polar residues" evidence="1">
    <location>
        <begin position="90"/>
        <end position="113"/>
    </location>
</feature>
<feature type="compositionally biased region" description="Polar residues" evidence="1">
    <location>
        <begin position="124"/>
        <end position="135"/>
    </location>
</feature>
<dbReference type="PANTHER" id="PTHR23095">
    <property type="entry name" value="PARANEOPLASTIC ANTIGEN"/>
    <property type="match status" value="1"/>
</dbReference>
<reference evidence="3 4" key="1">
    <citation type="submission" date="2023-09" db="EMBL/GenBank/DDBJ databases">
        <authorList>
            <person name="Wang M."/>
        </authorList>
    </citation>
    <scope>NUCLEOTIDE SEQUENCE [LARGE SCALE GENOMIC DNA]</scope>
    <source>
        <strain evidence="3">GT-2023</strain>
        <tissue evidence="3">Liver</tissue>
    </source>
</reference>
<evidence type="ECO:0000313" key="3">
    <source>
        <dbReference type="EMBL" id="KAL1274974.1"/>
    </source>
</evidence>
<evidence type="ECO:0000256" key="1">
    <source>
        <dbReference type="SAM" id="MobiDB-lite"/>
    </source>
</evidence>
<dbReference type="Proteomes" id="UP001558613">
    <property type="component" value="Unassembled WGS sequence"/>
</dbReference>
<keyword evidence="4" id="KW-1185">Reference proteome</keyword>
<name>A0ABR3NDN4_9TELE</name>
<dbReference type="Pfam" id="PF14893">
    <property type="entry name" value="PNMA"/>
    <property type="match status" value="1"/>
</dbReference>